<keyword evidence="2" id="KW-0446">Lipid-binding</keyword>
<dbReference type="InterPro" id="IPR050577">
    <property type="entry name" value="MAPR/NEUFC/NENF-like"/>
</dbReference>
<dbReference type="GO" id="GO:0012505">
    <property type="term" value="C:endomembrane system"/>
    <property type="evidence" value="ECO:0007669"/>
    <property type="project" value="TreeGrafter"/>
</dbReference>
<gene>
    <name evidence="6" type="ORF">RJ641_015062</name>
</gene>
<dbReference type="PANTHER" id="PTHR10281:SF4">
    <property type="entry name" value="NEUFERRICIN"/>
    <property type="match status" value="1"/>
</dbReference>
<evidence type="ECO:0000256" key="2">
    <source>
        <dbReference type="ARBA" id="ARBA00023121"/>
    </source>
</evidence>
<dbReference type="PANTHER" id="PTHR10281">
    <property type="entry name" value="MEMBRANE-ASSOCIATED PROGESTERONE RECEPTOR COMPONENT-RELATED"/>
    <property type="match status" value="1"/>
</dbReference>
<keyword evidence="7" id="KW-1185">Reference proteome</keyword>
<evidence type="ECO:0000256" key="4">
    <source>
        <dbReference type="SAM" id="Phobius"/>
    </source>
</evidence>
<comment type="similarity">
    <text evidence="3">Belongs to the cytochrome b5 family. MAPR subfamily.</text>
</comment>
<organism evidence="6 7">
    <name type="scientific">Dillenia turbinata</name>
    <dbReference type="NCBI Taxonomy" id="194707"/>
    <lineage>
        <taxon>Eukaryota</taxon>
        <taxon>Viridiplantae</taxon>
        <taxon>Streptophyta</taxon>
        <taxon>Embryophyta</taxon>
        <taxon>Tracheophyta</taxon>
        <taxon>Spermatophyta</taxon>
        <taxon>Magnoliopsida</taxon>
        <taxon>eudicotyledons</taxon>
        <taxon>Gunneridae</taxon>
        <taxon>Pentapetalae</taxon>
        <taxon>Dilleniales</taxon>
        <taxon>Dilleniaceae</taxon>
        <taxon>Dillenia</taxon>
    </lineage>
</organism>
<dbReference type="Gene3D" id="3.10.120.10">
    <property type="entry name" value="Cytochrome b5-like heme/steroid binding domain"/>
    <property type="match status" value="1"/>
</dbReference>
<dbReference type="Pfam" id="PF00173">
    <property type="entry name" value="Cyt-b5"/>
    <property type="match status" value="1"/>
</dbReference>
<keyword evidence="4" id="KW-1133">Transmembrane helix</keyword>
<reference evidence="6 7" key="1">
    <citation type="submission" date="2023-12" db="EMBL/GenBank/DDBJ databases">
        <title>A high-quality genome assembly for Dillenia turbinata (Dilleniales).</title>
        <authorList>
            <person name="Chanderbali A."/>
        </authorList>
    </citation>
    <scope>NUCLEOTIDE SEQUENCE [LARGE SCALE GENOMIC DNA]</scope>
    <source>
        <strain evidence="6">LSX21</strain>
        <tissue evidence="6">Leaf</tissue>
    </source>
</reference>
<evidence type="ECO:0000313" key="6">
    <source>
        <dbReference type="EMBL" id="KAK6921384.1"/>
    </source>
</evidence>
<protein>
    <submittedName>
        <fullName evidence="6">Cytochrome b5-like heme/steroid binding domain</fullName>
    </submittedName>
</protein>
<dbReference type="InterPro" id="IPR036400">
    <property type="entry name" value="Cyt_B5-like_heme/steroid_sf"/>
</dbReference>
<evidence type="ECO:0000259" key="5">
    <source>
        <dbReference type="SMART" id="SM01117"/>
    </source>
</evidence>
<proteinExistence type="inferred from homology"/>
<dbReference type="Proteomes" id="UP001370490">
    <property type="component" value="Unassembled WGS sequence"/>
</dbReference>
<dbReference type="GO" id="GO:0005496">
    <property type="term" value="F:steroid binding"/>
    <property type="evidence" value="ECO:0007669"/>
    <property type="project" value="UniProtKB-KW"/>
</dbReference>
<dbReference type="InterPro" id="IPR001199">
    <property type="entry name" value="Cyt_B5-like_heme/steroid-bd"/>
</dbReference>
<dbReference type="SMART" id="SM01117">
    <property type="entry name" value="Cyt-b5"/>
    <property type="match status" value="1"/>
</dbReference>
<feature type="domain" description="Cytochrome b5 heme-binding" evidence="5">
    <location>
        <begin position="35"/>
        <end position="115"/>
    </location>
</feature>
<keyword evidence="4" id="KW-0812">Transmembrane</keyword>
<comment type="caution">
    <text evidence="6">The sequence shown here is derived from an EMBL/GenBank/DDBJ whole genome shotgun (WGS) entry which is preliminary data.</text>
</comment>
<accession>A0AAN8UVE0</accession>
<dbReference type="SUPFAM" id="SSF55856">
    <property type="entry name" value="Cytochrome b5-like heme/steroid binding domain"/>
    <property type="match status" value="1"/>
</dbReference>
<sequence>MVKRSPFVLIAVSIPLIAILYTRFLHRSHPLPSLFTVEQLSLYNGTDDTLPILLAILGSVFDVTKGKSHYGVGGGYNHFSGRDASRAFVSGNFTGEDGHGTEACEEILTKSSLLQLFFDFQLISSNHMNNSENTPGIYCMHKEKLWRKLEIIDARQKYVSEDNWF</sequence>
<dbReference type="AlphaFoldDB" id="A0AAN8UVE0"/>
<evidence type="ECO:0000256" key="1">
    <source>
        <dbReference type="ARBA" id="ARBA00022665"/>
    </source>
</evidence>
<dbReference type="EMBL" id="JBAMMX010000020">
    <property type="protein sequence ID" value="KAK6921384.1"/>
    <property type="molecule type" value="Genomic_DNA"/>
</dbReference>
<evidence type="ECO:0000256" key="3">
    <source>
        <dbReference type="ARBA" id="ARBA00038357"/>
    </source>
</evidence>
<evidence type="ECO:0000313" key="7">
    <source>
        <dbReference type="Proteomes" id="UP001370490"/>
    </source>
</evidence>
<keyword evidence="4" id="KW-0472">Membrane</keyword>
<feature type="transmembrane region" description="Helical" evidence="4">
    <location>
        <begin position="6"/>
        <end position="25"/>
    </location>
</feature>
<dbReference type="GO" id="GO:0016020">
    <property type="term" value="C:membrane"/>
    <property type="evidence" value="ECO:0007669"/>
    <property type="project" value="TreeGrafter"/>
</dbReference>
<keyword evidence="1" id="KW-0754">Steroid-binding</keyword>
<name>A0AAN8UVE0_9MAGN</name>